<evidence type="ECO:0000256" key="4">
    <source>
        <dbReference type="ARBA" id="ARBA00023136"/>
    </source>
</evidence>
<dbReference type="Pfam" id="PF07690">
    <property type="entry name" value="MFS_1"/>
    <property type="match status" value="1"/>
</dbReference>
<feature type="transmembrane region" description="Helical" evidence="6">
    <location>
        <begin position="27"/>
        <end position="51"/>
    </location>
</feature>
<evidence type="ECO:0000256" key="6">
    <source>
        <dbReference type="SAM" id="Phobius"/>
    </source>
</evidence>
<sequence length="202" mass="22052">MASISMHEVPLLSAGPKPASSIQKRRVMSLLVFCGLFVVYSQRVCISIAAADNCKHGMQEEYNWSNEQQSLVLSSFFYGYITNQFAGGYFSERIGAKLVFGISVTFASLGTLLSALTAPYFPALIASRIFTGFAEAVTYPCVHALMAEWAPAPERSVLLSFAWSGAYFGTGLAMPISSTLLEKARHPSLPHSSRRRVTPLCH</sequence>
<dbReference type="AlphaFoldDB" id="A0AAE0GES3"/>
<dbReference type="InterPro" id="IPR020846">
    <property type="entry name" value="MFS_dom"/>
</dbReference>
<gene>
    <name evidence="8" type="ORF">CYMTET_15234</name>
</gene>
<dbReference type="PANTHER" id="PTHR11662">
    <property type="entry name" value="SOLUTE CARRIER FAMILY 17"/>
    <property type="match status" value="1"/>
</dbReference>
<dbReference type="InterPro" id="IPR011701">
    <property type="entry name" value="MFS"/>
</dbReference>
<dbReference type="GO" id="GO:0022857">
    <property type="term" value="F:transmembrane transporter activity"/>
    <property type="evidence" value="ECO:0007669"/>
    <property type="project" value="InterPro"/>
</dbReference>
<evidence type="ECO:0000313" key="8">
    <source>
        <dbReference type="EMBL" id="KAK3276718.1"/>
    </source>
</evidence>
<dbReference type="Gene3D" id="1.20.1250.20">
    <property type="entry name" value="MFS general substrate transporter like domains"/>
    <property type="match status" value="1"/>
</dbReference>
<comment type="caution">
    <text evidence="8">The sequence shown here is derived from an EMBL/GenBank/DDBJ whole genome shotgun (WGS) entry which is preliminary data.</text>
</comment>
<evidence type="ECO:0000256" key="2">
    <source>
        <dbReference type="ARBA" id="ARBA00022692"/>
    </source>
</evidence>
<evidence type="ECO:0000256" key="5">
    <source>
        <dbReference type="ARBA" id="ARBA00024362"/>
    </source>
</evidence>
<dbReference type="Proteomes" id="UP001190700">
    <property type="component" value="Unassembled WGS sequence"/>
</dbReference>
<dbReference type="InterPro" id="IPR036259">
    <property type="entry name" value="MFS_trans_sf"/>
</dbReference>
<feature type="non-terminal residue" evidence="8">
    <location>
        <position position="202"/>
    </location>
</feature>
<evidence type="ECO:0000259" key="7">
    <source>
        <dbReference type="PROSITE" id="PS50850"/>
    </source>
</evidence>
<feature type="transmembrane region" description="Helical" evidence="6">
    <location>
        <begin position="98"/>
        <end position="121"/>
    </location>
</feature>
<dbReference type="GO" id="GO:0016020">
    <property type="term" value="C:membrane"/>
    <property type="evidence" value="ECO:0007669"/>
    <property type="project" value="UniProtKB-SubCell"/>
</dbReference>
<dbReference type="SUPFAM" id="SSF103473">
    <property type="entry name" value="MFS general substrate transporter"/>
    <property type="match status" value="1"/>
</dbReference>
<keyword evidence="9" id="KW-1185">Reference proteome</keyword>
<keyword evidence="2 6" id="KW-0812">Transmembrane</keyword>
<feature type="transmembrane region" description="Helical" evidence="6">
    <location>
        <begin position="71"/>
        <end position="91"/>
    </location>
</feature>
<feature type="domain" description="Major facilitator superfamily (MFS) profile" evidence="7">
    <location>
        <begin position="28"/>
        <end position="202"/>
    </location>
</feature>
<evidence type="ECO:0000256" key="1">
    <source>
        <dbReference type="ARBA" id="ARBA00004141"/>
    </source>
</evidence>
<comment type="similarity">
    <text evidence="5">Belongs to the major facilitator superfamily. Sodium/anion cotransporter (TC 2.A.1.14) family.</text>
</comment>
<comment type="subcellular location">
    <subcellularLocation>
        <location evidence="1">Membrane</location>
        <topology evidence="1">Multi-pass membrane protein</topology>
    </subcellularLocation>
</comment>
<dbReference type="EMBL" id="LGRX02006414">
    <property type="protein sequence ID" value="KAK3276718.1"/>
    <property type="molecule type" value="Genomic_DNA"/>
</dbReference>
<organism evidence="8 9">
    <name type="scientific">Cymbomonas tetramitiformis</name>
    <dbReference type="NCBI Taxonomy" id="36881"/>
    <lineage>
        <taxon>Eukaryota</taxon>
        <taxon>Viridiplantae</taxon>
        <taxon>Chlorophyta</taxon>
        <taxon>Pyramimonadophyceae</taxon>
        <taxon>Pyramimonadales</taxon>
        <taxon>Pyramimonadaceae</taxon>
        <taxon>Cymbomonas</taxon>
    </lineage>
</organism>
<name>A0AAE0GES3_9CHLO</name>
<accession>A0AAE0GES3</accession>
<evidence type="ECO:0000313" key="9">
    <source>
        <dbReference type="Proteomes" id="UP001190700"/>
    </source>
</evidence>
<keyword evidence="3 6" id="KW-1133">Transmembrane helix</keyword>
<evidence type="ECO:0000256" key="3">
    <source>
        <dbReference type="ARBA" id="ARBA00022989"/>
    </source>
</evidence>
<proteinExistence type="inferred from homology"/>
<keyword evidence="4 6" id="KW-0472">Membrane</keyword>
<dbReference type="PROSITE" id="PS50850">
    <property type="entry name" value="MFS"/>
    <property type="match status" value="1"/>
</dbReference>
<protein>
    <recommendedName>
        <fullName evidence="7">Major facilitator superfamily (MFS) profile domain-containing protein</fullName>
    </recommendedName>
</protein>
<dbReference type="InterPro" id="IPR050382">
    <property type="entry name" value="MFS_Na/Anion_cotransporter"/>
</dbReference>
<reference evidence="8 9" key="1">
    <citation type="journal article" date="2015" name="Genome Biol. Evol.">
        <title>Comparative Genomics of a Bacterivorous Green Alga Reveals Evolutionary Causalities and Consequences of Phago-Mixotrophic Mode of Nutrition.</title>
        <authorList>
            <person name="Burns J.A."/>
            <person name="Paasch A."/>
            <person name="Narechania A."/>
            <person name="Kim E."/>
        </authorList>
    </citation>
    <scope>NUCLEOTIDE SEQUENCE [LARGE SCALE GENOMIC DNA]</scope>
    <source>
        <strain evidence="8 9">PLY_AMNH</strain>
    </source>
</reference>
<dbReference type="PANTHER" id="PTHR11662:SF399">
    <property type="entry name" value="FI19708P1-RELATED"/>
    <property type="match status" value="1"/>
</dbReference>